<comment type="caution">
    <text evidence="1">The sequence shown here is derived from an EMBL/GenBank/DDBJ whole genome shotgun (WGS) entry which is preliminary data.</text>
</comment>
<keyword evidence="1" id="KW-0808">Transferase</keyword>
<protein>
    <submittedName>
        <fullName evidence="1">Reverse transcriptase</fullName>
    </submittedName>
</protein>
<evidence type="ECO:0000313" key="2">
    <source>
        <dbReference type="Proteomes" id="UP000325315"/>
    </source>
</evidence>
<accession>A0A5B6WSU8</accession>
<organism evidence="1 2">
    <name type="scientific">Gossypium australe</name>
    <dbReference type="NCBI Taxonomy" id="47621"/>
    <lineage>
        <taxon>Eukaryota</taxon>
        <taxon>Viridiplantae</taxon>
        <taxon>Streptophyta</taxon>
        <taxon>Embryophyta</taxon>
        <taxon>Tracheophyta</taxon>
        <taxon>Spermatophyta</taxon>
        <taxon>Magnoliopsida</taxon>
        <taxon>eudicotyledons</taxon>
        <taxon>Gunneridae</taxon>
        <taxon>Pentapetalae</taxon>
        <taxon>rosids</taxon>
        <taxon>malvids</taxon>
        <taxon>Malvales</taxon>
        <taxon>Malvaceae</taxon>
        <taxon>Malvoideae</taxon>
        <taxon>Gossypium</taxon>
    </lineage>
</organism>
<keyword evidence="2" id="KW-1185">Reference proteome</keyword>
<name>A0A5B6WSU8_9ROSI</name>
<keyword evidence="1" id="KW-0695">RNA-directed DNA polymerase</keyword>
<sequence length="98" mass="11280">MKKMGFIENWTGKIMSCVWSTLLFLRGVSVKGTLYPLNCFYSMLIHPQNKKSLRGIRDNRPRVNHLFFADDALLFLKNKKSDIESLINILKVFADVSG</sequence>
<dbReference type="GO" id="GO:0003964">
    <property type="term" value="F:RNA-directed DNA polymerase activity"/>
    <property type="evidence" value="ECO:0007669"/>
    <property type="project" value="UniProtKB-KW"/>
</dbReference>
<proteinExistence type="predicted"/>
<dbReference type="Proteomes" id="UP000325315">
    <property type="component" value="Unassembled WGS sequence"/>
</dbReference>
<keyword evidence="1" id="KW-0548">Nucleotidyltransferase</keyword>
<dbReference type="AlphaFoldDB" id="A0A5B6WSU8"/>
<evidence type="ECO:0000313" key="1">
    <source>
        <dbReference type="EMBL" id="KAA3483892.1"/>
    </source>
</evidence>
<reference evidence="2" key="1">
    <citation type="journal article" date="2019" name="Plant Biotechnol. J.">
        <title>Genome sequencing of the Australian wild diploid species Gossypium australe highlights disease resistance and delayed gland morphogenesis.</title>
        <authorList>
            <person name="Cai Y."/>
            <person name="Cai X."/>
            <person name="Wang Q."/>
            <person name="Wang P."/>
            <person name="Zhang Y."/>
            <person name="Cai C."/>
            <person name="Xu Y."/>
            <person name="Wang K."/>
            <person name="Zhou Z."/>
            <person name="Wang C."/>
            <person name="Geng S."/>
            <person name="Li B."/>
            <person name="Dong Q."/>
            <person name="Hou Y."/>
            <person name="Wang H."/>
            <person name="Ai P."/>
            <person name="Liu Z."/>
            <person name="Yi F."/>
            <person name="Sun M."/>
            <person name="An G."/>
            <person name="Cheng J."/>
            <person name="Zhang Y."/>
            <person name="Shi Q."/>
            <person name="Xie Y."/>
            <person name="Shi X."/>
            <person name="Chang Y."/>
            <person name="Huang F."/>
            <person name="Chen Y."/>
            <person name="Hong S."/>
            <person name="Mi L."/>
            <person name="Sun Q."/>
            <person name="Zhang L."/>
            <person name="Zhou B."/>
            <person name="Peng R."/>
            <person name="Zhang X."/>
            <person name="Liu F."/>
        </authorList>
    </citation>
    <scope>NUCLEOTIDE SEQUENCE [LARGE SCALE GENOMIC DNA]</scope>
    <source>
        <strain evidence="2">cv. PA1801</strain>
    </source>
</reference>
<dbReference type="EMBL" id="SMMG02000002">
    <property type="protein sequence ID" value="KAA3483892.1"/>
    <property type="molecule type" value="Genomic_DNA"/>
</dbReference>
<gene>
    <name evidence="1" type="ORF">EPI10_006023</name>
</gene>